<evidence type="ECO:0000256" key="3">
    <source>
        <dbReference type="ARBA" id="ARBA00022989"/>
    </source>
</evidence>
<dbReference type="Pfam" id="PF01925">
    <property type="entry name" value="TauE"/>
    <property type="match status" value="1"/>
</dbReference>
<feature type="transmembrane region" description="Helical" evidence="5">
    <location>
        <begin position="252"/>
        <end position="270"/>
    </location>
</feature>
<proteinExistence type="inferred from homology"/>
<evidence type="ECO:0000313" key="6">
    <source>
        <dbReference type="EMBL" id="EWY36234.1"/>
    </source>
</evidence>
<dbReference type="EMBL" id="AVFL01000049">
    <property type="protein sequence ID" value="EWY36234.1"/>
    <property type="molecule type" value="Genomic_DNA"/>
</dbReference>
<comment type="similarity">
    <text evidence="5">Belongs to the 4-toluene sulfonate uptake permease (TSUP) (TC 2.A.102) family.</text>
</comment>
<dbReference type="Proteomes" id="UP000019486">
    <property type="component" value="Unassembled WGS sequence"/>
</dbReference>
<keyword evidence="3 5" id="KW-1133">Transmembrane helix</keyword>
<feature type="transmembrane region" description="Helical" evidence="5">
    <location>
        <begin position="54"/>
        <end position="72"/>
    </location>
</feature>
<feature type="transmembrane region" description="Helical" evidence="5">
    <location>
        <begin position="222"/>
        <end position="240"/>
    </location>
</feature>
<dbReference type="PATRIC" id="fig|1385369.3.peg.6765"/>
<accession>W9GR61</accession>
<organism evidence="6 7">
    <name type="scientific">Skermanella stibiiresistens SB22</name>
    <dbReference type="NCBI Taxonomy" id="1385369"/>
    <lineage>
        <taxon>Bacteria</taxon>
        <taxon>Pseudomonadati</taxon>
        <taxon>Pseudomonadota</taxon>
        <taxon>Alphaproteobacteria</taxon>
        <taxon>Rhodospirillales</taxon>
        <taxon>Azospirillaceae</taxon>
        <taxon>Skermanella</taxon>
    </lineage>
</organism>
<protein>
    <recommendedName>
        <fullName evidence="5">Probable membrane transporter protein</fullName>
    </recommendedName>
</protein>
<dbReference type="PANTHER" id="PTHR43483">
    <property type="entry name" value="MEMBRANE TRANSPORTER PROTEIN HI_0806-RELATED"/>
    <property type="match status" value="1"/>
</dbReference>
<feature type="transmembrane region" description="Helical" evidence="5">
    <location>
        <begin position="189"/>
        <end position="210"/>
    </location>
</feature>
<keyword evidence="5" id="KW-1003">Cell membrane</keyword>
<reference evidence="6 7" key="1">
    <citation type="submission" date="2013-08" db="EMBL/GenBank/DDBJ databases">
        <title>The genome sequence of Skermanella stibiiresistens.</title>
        <authorList>
            <person name="Zhu W."/>
            <person name="Wang G."/>
        </authorList>
    </citation>
    <scope>NUCLEOTIDE SEQUENCE [LARGE SCALE GENOMIC DNA]</scope>
    <source>
        <strain evidence="6 7">SB22</strain>
    </source>
</reference>
<feature type="transmembrane region" description="Helical" evidence="5">
    <location>
        <begin position="92"/>
        <end position="109"/>
    </location>
</feature>
<dbReference type="RefSeq" id="WP_037461120.1">
    <property type="nucleotide sequence ID" value="NZ_AVFL01000049.1"/>
</dbReference>
<comment type="caution">
    <text evidence="6">The sequence shown here is derived from an EMBL/GenBank/DDBJ whole genome shotgun (WGS) entry which is preliminary data.</text>
</comment>
<dbReference type="STRING" id="1385369.N825_29360"/>
<evidence type="ECO:0000256" key="5">
    <source>
        <dbReference type="RuleBase" id="RU363041"/>
    </source>
</evidence>
<keyword evidence="4 5" id="KW-0472">Membrane</keyword>
<dbReference type="InterPro" id="IPR002781">
    <property type="entry name" value="TM_pro_TauE-like"/>
</dbReference>
<keyword evidence="7" id="KW-1185">Reference proteome</keyword>
<evidence type="ECO:0000256" key="4">
    <source>
        <dbReference type="ARBA" id="ARBA00023136"/>
    </source>
</evidence>
<dbReference type="AlphaFoldDB" id="W9GR61"/>
<evidence type="ECO:0000256" key="1">
    <source>
        <dbReference type="ARBA" id="ARBA00004141"/>
    </source>
</evidence>
<keyword evidence="2 5" id="KW-0812">Transmembrane</keyword>
<feature type="transmembrane region" description="Helical" evidence="5">
    <location>
        <begin position="152"/>
        <end position="177"/>
    </location>
</feature>
<sequence>MTPELTQLAIMAAVLLGVGLFGGLLAGLLGVGGGIVIVPVLYHLLDLLDIDSDVAMQLAVGTSLATIIPTSIVSMRAHLRKDAVDVTLLKSWGPAIAVGVVIGAVLIGLVEGEVLIAVFAVTAAAVALHMAFSPASLRLSDHLPTGIPRFGIGMLIGLISTMMGIGGGTLTVPTLVLCSYPIRRAVGTASAIGLIIAFPGTIGAIIGGWGSDELPPFSLGNVNLVALAILAPATMLAAPWGARLAHSIPALTLKRVFALFLGITSARMFFDLLT</sequence>
<feature type="transmembrane region" description="Helical" evidence="5">
    <location>
        <begin position="114"/>
        <end position="132"/>
    </location>
</feature>
<name>W9GR61_9PROT</name>
<evidence type="ECO:0000313" key="7">
    <source>
        <dbReference type="Proteomes" id="UP000019486"/>
    </source>
</evidence>
<feature type="transmembrane region" description="Helical" evidence="5">
    <location>
        <begin position="12"/>
        <end position="42"/>
    </location>
</feature>
<comment type="subcellular location">
    <subcellularLocation>
        <location evidence="5">Cell membrane</location>
        <topology evidence="5">Multi-pass membrane protein</topology>
    </subcellularLocation>
    <subcellularLocation>
        <location evidence="1">Membrane</location>
        <topology evidence="1">Multi-pass membrane protein</topology>
    </subcellularLocation>
</comment>
<gene>
    <name evidence="6" type="ORF">N825_29360</name>
</gene>
<evidence type="ECO:0000256" key="2">
    <source>
        <dbReference type="ARBA" id="ARBA00022692"/>
    </source>
</evidence>
<dbReference type="GO" id="GO:0005886">
    <property type="term" value="C:plasma membrane"/>
    <property type="evidence" value="ECO:0007669"/>
    <property type="project" value="UniProtKB-SubCell"/>
</dbReference>
<dbReference type="PANTHER" id="PTHR43483:SF3">
    <property type="entry name" value="MEMBRANE TRANSPORTER PROTEIN HI_0806-RELATED"/>
    <property type="match status" value="1"/>
</dbReference>